<protein>
    <submittedName>
        <fullName evidence="1">Uncharacterized protein</fullName>
    </submittedName>
</protein>
<dbReference type="Proteomes" id="UP000807850">
    <property type="component" value="Unassembled WGS sequence"/>
</dbReference>
<dbReference type="EMBL" id="JACQAY010000018">
    <property type="protein sequence ID" value="MBI3538729.1"/>
    <property type="molecule type" value="Genomic_DNA"/>
</dbReference>
<accession>A0A9D6L6G5</accession>
<gene>
    <name evidence="1" type="ORF">HY076_00445</name>
</gene>
<evidence type="ECO:0000313" key="2">
    <source>
        <dbReference type="Proteomes" id="UP000807850"/>
    </source>
</evidence>
<sequence>EAQRAWRRSLHVEIQAAEISEERLEAIDQILSAHPGDAEVYLHIVRPDHSRLAMRSRRFRVAEDDRVVTDLKQRHPGLRVRWSKGAA</sequence>
<comment type="caution">
    <text evidence="1">The sequence shown here is derived from an EMBL/GenBank/DDBJ whole genome shotgun (WGS) entry which is preliminary data.</text>
</comment>
<name>A0A9D6L6G5_UNCEI</name>
<organism evidence="1 2">
    <name type="scientific">Eiseniibacteriota bacterium</name>
    <dbReference type="NCBI Taxonomy" id="2212470"/>
    <lineage>
        <taxon>Bacteria</taxon>
        <taxon>Candidatus Eiseniibacteriota</taxon>
    </lineage>
</organism>
<reference evidence="1" key="1">
    <citation type="submission" date="2020-07" db="EMBL/GenBank/DDBJ databases">
        <title>Huge and variable diversity of episymbiotic CPR bacteria and DPANN archaea in groundwater ecosystems.</title>
        <authorList>
            <person name="He C.Y."/>
            <person name="Keren R."/>
            <person name="Whittaker M."/>
            <person name="Farag I.F."/>
            <person name="Doudna J."/>
            <person name="Cate J.H.D."/>
            <person name="Banfield J.F."/>
        </authorList>
    </citation>
    <scope>NUCLEOTIDE SEQUENCE</scope>
    <source>
        <strain evidence="1">NC_groundwater_928_Pr1_S-0.2um_72_17</strain>
    </source>
</reference>
<proteinExistence type="predicted"/>
<dbReference type="AlphaFoldDB" id="A0A9D6L6G5"/>
<feature type="non-terminal residue" evidence="1">
    <location>
        <position position="1"/>
    </location>
</feature>
<evidence type="ECO:0000313" key="1">
    <source>
        <dbReference type="EMBL" id="MBI3538729.1"/>
    </source>
</evidence>